<gene>
    <name evidence="2" type="ORF">WR25_11758</name>
</gene>
<keyword evidence="3" id="KW-1185">Reference proteome</keyword>
<organism evidence="2 3">
    <name type="scientific">Diploscapter pachys</name>
    <dbReference type="NCBI Taxonomy" id="2018661"/>
    <lineage>
        <taxon>Eukaryota</taxon>
        <taxon>Metazoa</taxon>
        <taxon>Ecdysozoa</taxon>
        <taxon>Nematoda</taxon>
        <taxon>Chromadorea</taxon>
        <taxon>Rhabditida</taxon>
        <taxon>Rhabditina</taxon>
        <taxon>Rhabditomorpha</taxon>
        <taxon>Rhabditoidea</taxon>
        <taxon>Rhabditidae</taxon>
        <taxon>Diploscapter</taxon>
    </lineage>
</organism>
<dbReference type="STRING" id="2018661.A0A2A2JX42"/>
<feature type="region of interest" description="Disordered" evidence="1">
    <location>
        <begin position="95"/>
        <end position="151"/>
    </location>
</feature>
<reference evidence="2 3" key="1">
    <citation type="journal article" date="2017" name="Curr. Biol.">
        <title>Genome architecture and evolution of a unichromosomal asexual nematode.</title>
        <authorList>
            <person name="Fradin H."/>
            <person name="Zegar C."/>
            <person name="Gutwein M."/>
            <person name="Lucas J."/>
            <person name="Kovtun M."/>
            <person name="Corcoran D."/>
            <person name="Baugh L.R."/>
            <person name="Kiontke K."/>
            <person name="Gunsalus K."/>
            <person name="Fitch D.H."/>
            <person name="Piano F."/>
        </authorList>
    </citation>
    <scope>NUCLEOTIDE SEQUENCE [LARGE SCALE GENOMIC DNA]</scope>
    <source>
        <strain evidence="2">PF1309</strain>
    </source>
</reference>
<sequence length="178" mass="20707">MTHNKNSAKFRYHAMKLAAEFVLKWFNREDKRTDGECQVMPQLHGQFFAHFPSNLEKDIHWSTYRDVFVFYRLNTLFQQKNEELKLMKKERLERATEEDKRKLVNALDRLASKKPSKSSGASGSKSKKKKKKVEMSSANAKMTVDGGGPRSSRFIMAQKNLGLMLEIIRKDPESYKEA</sequence>
<dbReference type="OrthoDB" id="10583451at2759"/>
<proteinExistence type="predicted"/>
<name>A0A2A2JX42_9BILA</name>
<comment type="caution">
    <text evidence="2">The sequence shown here is derived from an EMBL/GenBank/DDBJ whole genome shotgun (WGS) entry which is preliminary data.</text>
</comment>
<evidence type="ECO:0000256" key="1">
    <source>
        <dbReference type="SAM" id="MobiDB-lite"/>
    </source>
</evidence>
<accession>A0A2A2JX42</accession>
<dbReference type="AlphaFoldDB" id="A0A2A2JX42"/>
<evidence type="ECO:0000313" key="3">
    <source>
        <dbReference type="Proteomes" id="UP000218231"/>
    </source>
</evidence>
<dbReference type="EMBL" id="LIAE01010141">
    <property type="protein sequence ID" value="PAV66213.1"/>
    <property type="molecule type" value="Genomic_DNA"/>
</dbReference>
<dbReference type="Proteomes" id="UP000218231">
    <property type="component" value="Unassembled WGS sequence"/>
</dbReference>
<protein>
    <submittedName>
        <fullName evidence="2">Uncharacterized protein</fullName>
    </submittedName>
</protein>
<evidence type="ECO:0000313" key="2">
    <source>
        <dbReference type="EMBL" id="PAV66213.1"/>
    </source>
</evidence>